<sequence>MPTDPKRINGITASSNRLSGKAASDTFKNGNNAGMLFKKEAKAATNIGEYRSSLERLRMKESSSNDNGLRKYTN</sequence>
<organism evidence="2">
    <name type="scientific">viral metagenome</name>
    <dbReference type="NCBI Taxonomy" id="1070528"/>
    <lineage>
        <taxon>unclassified sequences</taxon>
        <taxon>metagenomes</taxon>
        <taxon>organismal metagenomes</taxon>
    </lineage>
</organism>
<accession>A0A6C0K4Z7</accession>
<name>A0A6C0K4Z7_9ZZZZ</name>
<feature type="region of interest" description="Disordered" evidence="1">
    <location>
        <begin position="1"/>
        <end position="25"/>
    </location>
</feature>
<reference evidence="2" key="1">
    <citation type="journal article" date="2020" name="Nature">
        <title>Giant virus diversity and host interactions through global metagenomics.</title>
        <authorList>
            <person name="Schulz F."/>
            <person name="Roux S."/>
            <person name="Paez-Espino D."/>
            <person name="Jungbluth S."/>
            <person name="Walsh D.A."/>
            <person name="Denef V.J."/>
            <person name="McMahon K.D."/>
            <person name="Konstantinidis K.T."/>
            <person name="Eloe-Fadrosh E.A."/>
            <person name="Kyrpides N.C."/>
            <person name="Woyke T."/>
        </authorList>
    </citation>
    <scope>NUCLEOTIDE SEQUENCE</scope>
    <source>
        <strain evidence="2">GVMAG-S-1101171-110</strain>
    </source>
</reference>
<evidence type="ECO:0000313" key="2">
    <source>
        <dbReference type="EMBL" id="QHU12166.1"/>
    </source>
</evidence>
<protein>
    <submittedName>
        <fullName evidence="2">Uncharacterized protein</fullName>
    </submittedName>
</protein>
<evidence type="ECO:0000256" key="1">
    <source>
        <dbReference type="SAM" id="MobiDB-lite"/>
    </source>
</evidence>
<dbReference type="AlphaFoldDB" id="A0A6C0K4Z7"/>
<proteinExistence type="predicted"/>
<dbReference type="EMBL" id="MN740798">
    <property type="protein sequence ID" value="QHU12166.1"/>
    <property type="molecule type" value="Genomic_DNA"/>
</dbReference>